<keyword evidence="3" id="KW-1185">Reference proteome</keyword>
<accession>A0ABU6YVH3</accession>
<feature type="region of interest" description="Disordered" evidence="1">
    <location>
        <begin position="1"/>
        <end position="54"/>
    </location>
</feature>
<dbReference type="Proteomes" id="UP001341840">
    <property type="component" value="Unassembled WGS sequence"/>
</dbReference>
<proteinExistence type="predicted"/>
<evidence type="ECO:0000256" key="1">
    <source>
        <dbReference type="SAM" id="MobiDB-lite"/>
    </source>
</evidence>
<organism evidence="2 3">
    <name type="scientific">Stylosanthes scabra</name>
    <dbReference type="NCBI Taxonomy" id="79078"/>
    <lineage>
        <taxon>Eukaryota</taxon>
        <taxon>Viridiplantae</taxon>
        <taxon>Streptophyta</taxon>
        <taxon>Embryophyta</taxon>
        <taxon>Tracheophyta</taxon>
        <taxon>Spermatophyta</taxon>
        <taxon>Magnoliopsida</taxon>
        <taxon>eudicotyledons</taxon>
        <taxon>Gunneridae</taxon>
        <taxon>Pentapetalae</taxon>
        <taxon>rosids</taxon>
        <taxon>fabids</taxon>
        <taxon>Fabales</taxon>
        <taxon>Fabaceae</taxon>
        <taxon>Papilionoideae</taxon>
        <taxon>50 kb inversion clade</taxon>
        <taxon>dalbergioids sensu lato</taxon>
        <taxon>Dalbergieae</taxon>
        <taxon>Pterocarpus clade</taxon>
        <taxon>Stylosanthes</taxon>
    </lineage>
</organism>
<name>A0ABU6YVH3_9FABA</name>
<dbReference type="EMBL" id="JASCZI010243234">
    <property type="protein sequence ID" value="MED6212913.1"/>
    <property type="molecule type" value="Genomic_DNA"/>
</dbReference>
<sequence>MARDGGRGRGSGRGRGRPRKKMGIPLNLQTTPSTTTTTATTSTPSLSASQGPPIHMIPAPRVRVLRCRHRLHNLHDLLYAPHEAHLGPRQTLMVMVTTRMSRPPSPATLVPYCDGTDMIGTEQITIVFKGCYKWYFPHFHLAPEEAINTWWDEAAKRLRELFHGIREKGYPSDWIPDDIFKQLKEYWASEEYLALKRTNKENRASSVMHEHL</sequence>
<gene>
    <name evidence="2" type="ORF">PIB30_088036</name>
</gene>
<evidence type="ECO:0000313" key="3">
    <source>
        <dbReference type="Proteomes" id="UP001341840"/>
    </source>
</evidence>
<feature type="compositionally biased region" description="Basic residues" evidence="1">
    <location>
        <begin position="10"/>
        <end position="22"/>
    </location>
</feature>
<reference evidence="2 3" key="1">
    <citation type="journal article" date="2023" name="Plants (Basel)">
        <title>Bridging the Gap: Combining Genomics and Transcriptomics Approaches to Understand Stylosanthes scabra, an Orphan Legume from the Brazilian Caatinga.</title>
        <authorList>
            <person name="Ferreira-Neto J.R.C."/>
            <person name="da Silva M.D."/>
            <person name="Binneck E."/>
            <person name="de Melo N.F."/>
            <person name="da Silva R.H."/>
            <person name="de Melo A.L.T.M."/>
            <person name="Pandolfi V."/>
            <person name="Bustamante F.O."/>
            <person name="Brasileiro-Vidal A.C."/>
            <person name="Benko-Iseppon A.M."/>
        </authorList>
    </citation>
    <scope>NUCLEOTIDE SEQUENCE [LARGE SCALE GENOMIC DNA]</scope>
    <source>
        <tissue evidence="2">Leaves</tissue>
    </source>
</reference>
<feature type="compositionally biased region" description="Low complexity" evidence="1">
    <location>
        <begin position="28"/>
        <end position="50"/>
    </location>
</feature>
<protein>
    <submittedName>
        <fullName evidence="2">Uncharacterized protein</fullName>
    </submittedName>
</protein>
<comment type="caution">
    <text evidence="2">The sequence shown here is derived from an EMBL/GenBank/DDBJ whole genome shotgun (WGS) entry which is preliminary data.</text>
</comment>
<evidence type="ECO:0000313" key="2">
    <source>
        <dbReference type="EMBL" id="MED6212913.1"/>
    </source>
</evidence>